<proteinExistence type="predicted"/>
<evidence type="ECO:0000313" key="1">
    <source>
        <dbReference type="EMBL" id="SFV32121.1"/>
    </source>
</evidence>
<dbReference type="SUPFAM" id="SSF53756">
    <property type="entry name" value="UDP-Glycosyltransferase/glycogen phosphorylase"/>
    <property type="match status" value="1"/>
</dbReference>
<dbReference type="GO" id="GO:0016740">
    <property type="term" value="F:transferase activity"/>
    <property type="evidence" value="ECO:0007669"/>
    <property type="project" value="UniProtKB-KW"/>
</dbReference>
<sequence>MGLSRFIRKFVGSRQTSEGPSFEVERLPELRGEPIKFGPIRVLSYRPPIFLSGIPYDEFLGMAPAFGRHYGDVEAGFIIFPTWSIETPQKAKAIRQSFLQHTKRYPRHKIRYICNTPGETRLLEKFGQPAMFLNHKFTVSERVFRPLPEASVEFDAIYNARFVAGKRHELAAEIERIAYLTYCEPEESRQQDFKRLWRETKARCPAHELLNEISNDLPVRVSHSEVNAALAWASTGLLLSEVEGASYAAVEYMLAGLSVVSTPSAGGRDAYFDPEYCIVCDATPRAVRDAVAELKSRNIPKSYIRDKTLKKLEPERQRFLALIDSLVEELGGQPQPAGVWPFGEISGVPWASFDMHLADFDQAAARRAAARAAS</sequence>
<dbReference type="RefSeq" id="WP_092866676.1">
    <property type="nucleotide sequence ID" value="NZ_FPCH01000002.1"/>
</dbReference>
<dbReference type="OrthoDB" id="8298935at2"/>
<protein>
    <submittedName>
        <fullName evidence="1">Glycosyltransferase involved in cell wall bisynthesis</fullName>
    </submittedName>
</protein>
<name>A0A1I7NBV2_9HYPH</name>
<keyword evidence="2" id="KW-1185">Reference proteome</keyword>
<evidence type="ECO:0000313" key="2">
    <source>
        <dbReference type="Proteomes" id="UP000199423"/>
    </source>
</evidence>
<keyword evidence="1" id="KW-0808">Transferase</keyword>
<dbReference type="Proteomes" id="UP000199423">
    <property type="component" value="Unassembled WGS sequence"/>
</dbReference>
<reference evidence="2" key="1">
    <citation type="submission" date="2016-10" db="EMBL/GenBank/DDBJ databases">
        <authorList>
            <person name="Varghese N."/>
            <person name="Submissions S."/>
        </authorList>
    </citation>
    <scope>NUCLEOTIDE SEQUENCE [LARGE SCALE GENOMIC DNA]</scope>
    <source>
        <strain evidence="2">DSM 1565</strain>
    </source>
</reference>
<organism evidence="1 2">
    <name type="scientific">Hyphomicrobium facile</name>
    <dbReference type="NCBI Taxonomy" id="51670"/>
    <lineage>
        <taxon>Bacteria</taxon>
        <taxon>Pseudomonadati</taxon>
        <taxon>Pseudomonadota</taxon>
        <taxon>Alphaproteobacteria</taxon>
        <taxon>Hyphomicrobiales</taxon>
        <taxon>Hyphomicrobiaceae</taxon>
        <taxon>Hyphomicrobium</taxon>
    </lineage>
</organism>
<dbReference type="EMBL" id="FPCH01000002">
    <property type="protein sequence ID" value="SFV32121.1"/>
    <property type="molecule type" value="Genomic_DNA"/>
</dbReference>
<dbReference type="AlphaFoldDB" id="A0A1I7NBV2"/>
<accession>A0A1I7NBV2</accession>
<gene>
    <name evidence="1" type="ORF">SAMN04488557_1490</name>
</gene>
<dbReference type="Gene3D" id="3.40.50.2000">
    <property type="entry name" value="Glycogen Phosphorylase B"/>
    <property type="match status" value="1"/>
</dbReference>